<dbReference type="AlphaFoldDB" id="A0A0F9IF59"/>
<feature type="non-terminal residue" evidence="1">
    <location>
        <position position="1"/>
    </location>
</feature>
<sequence>KNPRDSSLTPEQLTFYDDGEYYGAIRNQPFFDEITIYLDNFLSFGVDNIYISNFTLDYDLRSLISQYQILSSLQMVVHFTNGAKTIYEWTDVDMTPGQFKSYKNITSLSTYRFEFPKISFYGFELPNEVQYGDFGTGWTYTENLVVDRVQLIHIDESSDHRIELDKLLLRVTETDEPNTFEDYLKDQKFEAANKKLTEFSITDSNFNKKVIDYTGDFVSSGTLLSSYIPSFTGSLSDYVVEDAFGKNTMSFNIKSNINYPNFVDGLNNLTANNIIKDFTIIPKLKPHEGEGLKVSTTYQYGDSWWHEQEFVSALPFDLTFSGISEQDISDNSISDIVLKVQINASTTNFDVWSWRPNLKIWDNTNEVWLAYEGSIAAYHDDLESPLIVWQGNEADTTQEQYDSTQNSHDPDRYFANPSGRLEDNCTIIFRLANDEYDFSDLLWYNTTSGKSHIRLLGLTYIIPGTFNYTEGDWDIIYEDNFGTNGRMSVSSLLIPKYSYARSFKLTDIIKKNINLSNDADIHGQEFENPLSLEDPWIDLNGQLGSVNVRDIARIVDVYGITYDPKIVVQLQDPTPETPVGNDFWRFNRTEKRLYLPIMAIINYEKFNFTMELWEDFGQHTVPDYHIFDVPNGFNNITIIENVIRDNGDPIEYFTKNFEQDYSFFQEEPYFISLSDIDNSVEMINFSNEDDFVYGDNVRGVVHDIGTFGTPKFEEKTNLLLYNTLKFPFAIATWEDSILLDLKLDLVFKAGFIGGEGISNEYDILFRNRRRPASIRRDCSIGRQERCHETDNRFIAFQ</sequence>
<protein>
    <submittedName>
        <fullName evidence="1">Uncharacterized protein</fullName>
    </submittedName>
</protein>
<organism evidence="1">
    <name type="scientific">marine sediment metagenome</name>
    <dbReference type="NCBI Taxonomy" id="412755"/>
    <lineage>
        <taxon>unclassified sequences</taxon>
        <taxon>metagenomes</taxon>
        <taxon>ecological metagenomes</taxon>
    </lineage>
</organism>
<name>A0A0F9IF59_9ZZZZ</name>
<comment type="caution">
    <text evidence="1">The sequence shown here is derived from an EMBL/GenBank/DDBJ whole genome shotgun (WGS) entry which is preliminary data.</text>
</comment>
<reference evidence="1" key="1">
    <citation type="journal article" date="2015" name="Nature">
        <title>Complex archaea that bridge the gap between prokaryotes and eukaryotes.</title>
        <authorList>
            <person name="Spang A."/>
            <person name="Saw J.H."/>
            <person name="Jorgensen S.L."/>
            <person name="Zaremba-Niedzwiedzka K."/>
            <person name="Martijn J."/>
            <person name="Lind A.E."/>
            <person name="van Eijk R."/>
            <person name="Schleper C."/>
            <person name="Guy L."/>
            <person name="Ettema T.J."/>
        </authorList>
    </citation>
    <scope>NUCLEOTIDE SEQUENCE</scope>
</reference>
<evidence type="ECO:0000313" key="1">
    <source>
        <dbReference type="EMBL" id="KKL92430.1"/>
    </source>
</evidence>
<proteinExistence type="predicted"/>
<gene>
    <name evidence="1" type="ORF">LCGC14_1884770</name>
</gene>
<dbReference type="EMBL" id="LAZR01019464">
    <property type="protein sequence ID" value="KKL92430.1"/>
    <property type="molecule type" value="Genomic_DNA"/>
</dbReference>
<accession>A0A0F9IF59</accession>